<dbReference type="Proteomes" id="UP000325713">
    <property type="component" value="Chromosome"/>
</dbReference>
<dbReference type="CDD" id="cd01026">
    <property type="entry name" value="TOPRIM_OLD"/>
    <property type="match status" value="1"/>
</dbReference>
<evidence type="ECO:0000313" key="5">
    <source>
        <dbReference type="Proteomes" id="UP000325713"/>
    </source>
</evidence>
<reference evidence="4 5" key="1">
    <citation type="submission" date="2018-08" db="EMBL/GenBank/DDBJ databases">
        <title>Neisseria zalophi ATCC BAA-2455 complete genome.</title>
        <authorList>
            <person name="Veseli I.A."/>
            <person name="Buttler R."/>
            <person name="Mascarenhas dos Santos A.C."/>
            <person name="Pombert J.-F."/>
        </authorList>
    </citation>
    <scope>NUCLEOTIDE SEQUENCE [LARGE SCALE GENOMIC DNA]</scope>
    <source>
        <strain evidence="4 5">ATCC BAA-2455</strain>
    </source>
</reference>
<dbReference type="InterPro" id="IPR003959">
    <property type="entry name" value="ATPase_AAA_core"/>
</dbReference>
<keyword evidence="5" id="KW-1185">Reference proteome</keyword>
<dbReference type="InterPro" id="IPR027417">
    <property type="entry name" value="P-loop_NTPase"/>
</dbReference>
<dbReference type="InterPro" id="IPR051396">
    <property type="entry name" value="Bact_Antivir_Def_Nuclease"/>
</dbReference>
<name>A0A5J6PX01_9NEIS</name>
<evidence type="ECO:0000313" key="4">
    <source>
        <dbReference type="EMBL" id="QEY25377.1"/>
    </source>
</evidence>
<dbReference type="AlphaFoldDB" id="A0A5J6PX01"/>
<dbReference type="Pfam" id="PF13304">
    <property type="entry name" value="AAA_21"/>
    <property type="match status" value="1"/>
</dbReference>
<dbReference type="KEGG" id="nzl:D0T92_01705"/>
<dbReference type="PANTHER" id="PTHR43581">
    <property type="entry name" value="ATP/GTP PHOSPHATASE"/>
    <property type="match status" value="1"/>
</dbReference>
<dbReference type="Pfam" id="PF20469">
    <property type="entry name" value="OLD-like_TOPRIM"/>
    <property type="match status" value="1"/>
</dbReference>
<keyword evidence="4" id="KW-0540">Nuclease</keyword>
<dbReference type="GO" id="GO:0004519">
    <property type="term" value="F:endonuclease activity"/>
    <property type="evidence" value="ECO:0007669"/>
    <property type="project" value="UniProtKB-KW"/>
</dbReference>
<evidence type="ECO:0000259" key="3">
    <source>
        <dbReference type="Pfam" id="PF20469"/>
    </source>
</evidence>
<feature type="domain" description="Endonuclease GajA/Old nuclease/RecF-like AAA" evidence="1">
    <location>
        <begin position="4"/>
        <end position="221"/>
    </location>
</feature>
<dbReference type="RefSeq" id="WP_151049619.1">
    <property type="nucleotide sequence ID" value="NZ_CP031700.1"/>
</dbReference>
<accession>A0A5J6PX01</accession>
<dbReference type="PANTHER" id="PTHR43581:SF4">
    <property type="entry name" value="ATP_GTP PHOSPHATASE"/>
    <property type="match status" value="1"/>
</dbReference>
<dbReference type="Pfam" id="PF13175">
    <property type="entry name" value="AAA_15"/>
    <property type="match status" value="1"/>
</dbReference>
<evidence type="ECO:0000259" key="1">
    <source>
        <dbReference type="Pfam" id="PF13175"/>
    </source>
</evidence>
<keyword evidence="4" id="KW-0378">Hydrolase</keyword>
<feature type="domain" description="OLD protein-like TOPRIM" evidence="3">
    <location>
        <begin position="364"/>
        <end position="427"/>
    </location>
</feature>
<dbReference type="SUPFAM" id="SSF52540">
    <property type="entry name" value="P-loop containing nucleoside triphosphate hydrolases"/>
    <property type="match status" value="1"/>
</dbReference>
<dbReference type="EMBL" id="CP031700">
    <property type="protein sequence ID" value="QEY25377.1"/>
    <property type="molecule type" value="Genomic_DNA"/>
</dbReference>
<dbReference type="InterPro" id="IPR034139">
    <property type="entry name" value="TOPRIM_OLD"/>
</dbReference>
<dbReference type="GO" id="GO:0005524">
    <property type="term" value="F:ATP binding"/>
    <property type="evidence" value="ECO:0007669"/>
    <property type="project" value="InterPro"/>
</dbReference>
<dbReference type="Gene3D" id="3.40.50.300">
    <property type="entry name" value="P-loop containing nucleotide triphosphate hydrolases"/>
    <property type="match status" value="1"/>
</dbReference>
<keyword evidence="4" id="KW-0255">Endonuclease</keyword>
<sequence>MQQYITKLKLTNFKKFKHLEVQFQDGINTIIGDNESGKSTILQAIELVSKASRNRVEIIGFESLINKEACQEFIQLEIKSFNDLPRVHVELFLSEDIKSELSGKYNTDEIETVGLHMEILPNESLTREIKQVIEQNPDSFPFEFYVVKFFTFSGESYTGYSRYLSTLIIDNSNINGEYANKEYTKTVYKSAVSDVQNVWLKNQYRQHKEDFTSNNLNTINSRLQGEFTFAIRSNSKSNLETDIGLIQDNIPIEEKGKGLQCFVKTEFVLSQNIERKIDVLLLEEPENHLSHTNMKRLISRISKSAQSQIIITTHSSLISSRLDLRKAKLLNSISENIGTLSNISEDTAKFFIKAPDSNILEFILSSKVILVEGDAEYMLFETIYKSMGRSIENDSLHIISVDGLSFKRYLELARILQIKVAVIRDNDGNWQKNCIDNYREYNDIDNIKIFYDGDEINRTTFEKCIYQDNKELCDDIFKNLRSNTPEEFMLANKAESAFRIADKCDEENITLNVPQYIQEAIKWINE</sequence>
<dbReference type="OrthoDB" id="3322489at2"/>
<gene>
    <name evidence="4" type="ORF">D0T92_01705</name>
</gene>
<proteinExistence type="predicted"/>
<protein>
    <submittedName>
        <fullName evidence="4">ATP-dependent endonuclease</fullName>
    </submittedName>
</protein>
<dbReference type="InterPro" id="IPR041685">
    <property type="entry name" value="AAA_GajA/Old/RecF-like"/>
</dbReference>
<dbReference type="GO" id="GO:0016887">
    <property type="term" value="F:ATP hydrolysis activity"/>
    <property type="evidence" value="ECO:0007669"/>
    <property type="project" value="InterPro"/>
</dbReference>
<evidence type="ECO:0000259" key="2">
    <source>
        <dbReference type="Pfam" id="PF13304"/>
    </source>
</evidence>
<organism evidence="4 5">
    <name type="scientific">Neisseria zalophi</name>
    <dbReference type="NCBI Taxonomy" id="640030"/>
    <lineage>
        <taxon>Bacteria</taxon>
        <taxon>Pseudomonadati</taxon>
        <taxon>Pseudomonadota</taxon>
        <taxon>Betaproteobacteria</taxon>
        <taxon>Neisseriales</taxon>
        <taxon>Neisseriaceae</taxon>
        <taxon>Neisseria</taxon>
    </lineage>
</organism>
<feature type="domain" description="ATPase AAA-type core" evidence="2">
    <location>
        <begin position="278"/>
        <end position="318"/>
    </location>
</feature>